<accession>B4HAB7</accession>
<keyword evidence="2" id="KW-0812">Transmembrane</keyword>
<dbReference type="Proteomes" id="UP000008744">
    <property type="component" value="Unassembled WGS sequence"/>
</dbReference>
<feature type="region of interest" description="Disordered" evidence="1">
    <location>
        <begin position="66"/>
        <end position="97"/>
    </location>
</feature>
<keyword evidence="2" id="KW-1133">Transmembrane helix</keyword>
<keyword evidence="2" id="KW-0472">Membrane</keyword>
<evidence type="ECO:0000256" key="1">
    <source>
        <dbReference type="SAM" id="MobiDB-lite"/>
    </source>
</evidence>
<name>B4HAB7_DROPE</name>
<dbReference type="HOGENOM" id="CLU_1166918_0_0_1"/>
<feature type="transmembrane region" description="Helical" evidence="2">
    <location>
        <begin position="206"/>
        <end position="233"/>
    </location>
</feature>
<sequence>MRHFPVKPHNPLIQPIPLRAEIKHPFQIDDSDTHHFTSPAIESKRSMGLLRMHCYCDHSLSQHCCGERKKNKNKKKRNQVEAEQEEEQQEKEQEKQQHLESLPFAIAFTWQKHFHHQSRGPPLERDIEYMQRFLHPRSWAIRHRRRTTSSSSIPSPSPLLKVHGHANLSASGIGHQASGSDKAAARISLQGQQAQVELGAKKATKLLFLMCLLFLLFLLFLLLLMLLMLLLLAKLNCQ</sequence>
<gene>
    <name evidence="3" type="primary">Dper\GL21372</name>
    <name evidence="3" type="ORF">Dper_GL21372</name>
</gene>
<dbReference type="EMBL" id="CH479239">
    <property type="protein sequence ID" value="EDW37511.1"/>
    <property type="molecule type" value="Genomic_DNA"/>
</dbReference>
<dbReference type="AlphaFoldDB" id="B4HAB7"/>
<reference evidence="3 4" key="1">
    <citation type="journal article" date="2007" name="Nature">
        <title>Evolution of genes and genomes on the Drosophila phylogeny.</title>
        <authorList>
            <consortium name="Drosophila 12 Genomes Consortium"/>
            <person name="Clark A.G."/>
            <person name="Eisen M.B."/>
            <person name="Smith D.R."/>
            <person name="Bergman C.M."/>
            <person name="Oliver B."/>
            <person name="Markow T.A."/>
            <person name="Kaufman T.C."/>
            <person name="Kellis M."/>
            <person name="Gelbart W."/>
            <person name="Iyer V.N."/>
            <person name="Pollard D.A."/>
            <person name="Sackton T.B."/>
            <person name="Larracuente A.M."/>
            <person name="Singh N.D."/>
            <person name="Abad J.P."/>
            <person name="Abt D.N."/>
            <person name="Adryan B."/>
            <person name="Aguade M."/>
            <person name="Akashi H."/>
            <person name="Anderson W.W."/>
            <person name="Aquadro C.F."/>
            <person name="Ardell D.H."/>
            <person name="Arguello R."/>
            <person name="Artieri C.G."/>
            <person name="Barbash D.A."/>
            <person name="Barker D."/>
            <person name="Barsanti P."/>
            <person name="Batterham P."/>
            <person name="Batzoglou S."/>
            <person name="Begun D."/>
            <person name="Bhutkar A."/>
            <person name="Blanco E."/>
            <person name="Bosak S.A."/>
            <person name="Bradley R.K."/>
            <person name="Brand A.D."/>
            <person name="Brent M.R."/>
            <person name="Brooks A.N."/>
            <person name="Brown R.H."/>
            <person name="Butlin R.K."/>
            <person name="Caggese C."/>
            <person name="Calvi B.R."/>
            <person name="Bernardo de Carvalho A."/>
            <person name="Caspi A."/>
            <person name="Castrezana S."/>
            <person name="Celniker S.E."/>
            <person name="Chang J.L."/>
            <person name="Chapple C."/>
            <person name="Chatterji S."/>
            <person name="Chinwalla A."/>
            <person name="Civetta A."/>
            <person name="Clifton S.W."/>
            <person name="Comeron J.M."/>
            <person name="Costello J.C."/>
            <person name="Coyne J.A."/>
            <person name="Daub J."/>
            <person name="David R.G."/>
            <person name="Delcher A.L."/>
            <person name="Delehaunty K."/>
            <person name="Do C.B."/>
            <person name="Ebling H."/>
            <person name="Edwards K."/>
            <person name="Eickbush T."/>
            <person name="Evans J.D."/>
            <person name="Filipski A."/>
            <person name="Findeiss S."/>
            <person name="Freyhult E."/>
            <person name="Fulton L."/>
            <person name="Fulton R."/>
            <person name="Garcia A.C."/>
            <person name="Gardiner A."/>
            <person name="Garfield D.A."/>
            <person name="Garvin B.E."/>
            <person name="Gibson G."/>
            <person name="Gilbert D."/>
            <person name="Gnerre S."/>
            <person name="Godfrey J."/>
            <person name="Good R."/>
            <person name="Gotea V."/>
            <person name="Gravely B."/>
            <person name="Greenberg A.J."/>
            <person name="Griffiths-Jones S."/>
            <person name="Gross S."/>
            <person name="Guigo R."/>
            <person name="Gustafson E.A."/>
            <person name="Haerty W."/>
            <person name="Hahn M.W."/>
            <person name="Halligan D.L."/>
            <person name="Halpern A.L."/>
            <person name="Halter G.M."/>
            <person name="Han M.V."/>
            <person name="Heger A."/>
            <person name="Hillier L."/>
            <person name="Hinrichs A.S."/>
            <person name="Holmes I."/>
            <person name="Hoskins R.A."/>
            <person name="Hubisz M.J."/>
            <person name="Hultmark D."/>
            <person name="Huntley M.A."/>
            <person name="Jaffe D.B."/>
            <person name="Jagadeeshan S."/>
            <person name="Jeck W.R."/>
            <person name="Johnson J."/>
            <person name="Jones C.D."/>
            <person name="Jordan W.C."/>
            <person name="Karpen G.H."/>
            <person name="Kataoka E."/>
            <person name="Keightley P.D."/>
            <person name="Kheradpour P."/>
            <person name="Kirkness E.F."/>
            <person name="Koerich L.B."/>
            <person name="Kristiansen K."/>
            <person name="Kudrna D."/>
            <person name="Kulathinal R.J."/>
            <person name="Kumar S."/>
            <person name="Kwok R."/>
            <person name="Lander E."/>
            <person name="Langley C.H."/>
            <person name="Lapoint R."/>
            <person name="Lazzaro B.P."/>
            <person name="Lee S.J."/>
            <person name="Levesque L."/>
            <person name="Li R."/>
            <person name="Lin C.F."/>
            <person name="Lin M.F."/>
            <person name="Lindblad-Toh K."/>
            <person name="Llopart A."/>
            <person name="Long M."/>
            <person name="Low L."/>
            <person name="Lozovsky E."/>
            <person name="Lu J."/>
            <person name="Luo M."/>
            <person name="Machado C.A."/>
            <person name="Makalowski W."/>
            <person name="Marzo M."/>
            <person name="Matsuda M."/>
            <person name="Matzkin L."/>
            <person name="McAllister B."/>
            <person name="McBride C.S."/>
            <person name="McKernan B."/>
            <person name="McKernan K."/>
            <person name="Mendez-Lago M."/>
            <person name="Minx P."/>
            <person name="Mollenhauer M.U."/>
            <person name="Montooth K."/>
            <person name="Mount S.M."/>
            <person name="Mu X."/>
            <person name="Myers E."/>
            <person name="Negre B."/>
            <person name="Newfeld S."/>
            <person name="Nielsen R."/>
            <person name="Noor M.A."/>
            <person name="O'Grady P."/>
            <person name="Pachter L."/>
            <person name="Papaceit M."/>
            <person name="Parisi M.J."/>
            <person name="Parisi M."/>
            <person name="Parts L."/>
            <person name="Pedersen J.S."/>
            <person name="Pesole G."/>
            <person name="Phillippy A.M."/>
            <person name="Ponting C.P."/>
            <person name="Pop M."/>
            <person name="Porcelli D."/>
            <person name="Powell J.R."/>
            <person name="Prohaska S."/>
            <person name="Pruitt K."/>
            <person name="Puig M."/>
            <person name="Quesneville H."/>
            <person name="Ram K.R."/>
            <person name="Rand D."/>
            <person name="Rasmussen M.D."/>
            <person name="Reed L.K."/>
            <person name="Reenan R."/>
            <person name="Reily A."/>
            <person name="Remington K.A."/>
            <person name="Rieger T.T."/>
            <person name="Ritchie M.G."/>
            <person name="Robin C."/>
            <person name="Rogers Y.H."/>
            <person name="Rohde C."/>
            <person name="Rozas J."/>
            <person name="Rubenfield M.J."/>
            <person name="Ruiz A."/>
            <person name="Russo S."/>
            <person name="Salzberg S.L."/>
            <person name="Sanchez-Gracia A."/>
            <person name="Saranga D.J."/>
            <person name="Sato H."/>
            <person name="Schaeffer S.W."/>
            <person name="Schatz M.C."/>
            <person name="Schlenke T."/>
            <person name="Schwartz R."/>
            <person name="Segarra C."/>
            <person name="Singh R.S."/>
            <person name="Sirot L."/>
            <person name="Sirota M."/>
            <person name="Sisneros N.B."/>
            <person name="Smith C.D."/>
            <person name="Smith T.F."/>
            <person name="Spieth J."/>
            <person name="Stage D.E."/>
            <person name="Stark A."/>
            <person name="Stephan W."/>
            <person name="Strausberg R.L."/>
            <person name="Strempel S."/>
            <person name="Sturgill D."/>
            <person name="Sutton G."/>
            <person name="Sutton G.G."/>
            <person name="Tao W."/>
            <person name="Teichmann S."/>
            <person name="Tobari Y.N."/>
            <person name="Tomimura Y."/>
            <person name="Tsolas J.M."/>
            <person name="Valente V.L."/>
            <person name="Venter E."/>
            <person name="Venter J.C."/>
            <person name="Vicario S."/>
            <person name="Vieira F.G."/>
            <person name="Vilella A.J."/>
            <person name="Villasante A."/>
            <person name="Walenz B."/>
            <person name="Wang J."/>
            <person name="Wasserman M."/>
            <person name="Watts T."/>
            <person name="Wilson D."/>
            <person name="Wilson R.K."/>
            <person name="Wing R.A."/>
            <person name="Wolfner M.F."/>
            <person name="Wong A."/>
            <person name="Wong G.K."/>
            <person name="Wu C.I."/>
            <person name="Wu G."/>
            <person name="Yamamoto D."/>
            <person name="Yang H.P."/>
            <person name="Yang S.P."/>
            <person name="Yorke J.A."/>
            <person name="Yoshida K."/>
            <person name="Zdobnov E."/>
            <person name="Zhang P."/>
            <person name="Zhang Y."/>
            <person name="Zimin A.V."/>
            <person name="Baldwin J."/>
            <person name="Abdouelleil A."/>
            <person name="Abdulkadir J."/>
            <person name="Abebe A."/>
            <person name="Abera B."/>
            <person name="Abreu J."/>
            <person name="Acer S.C."/>
            <person name="Aftuck L."/>
            <person name="Alexander A."/>
            <person name="An P."/>
            <person name="Anderson E."/>
            <person name="Anderson S."/>
            <person name="Arachi H."/>
            <person name="Azer M."/>
            <person name="Bachantsang P."/>
            <person name="Barry A."/>
            <person name="Bayul T."/>
            <person name="Berlin A."/>
            <person name="Bessette D."/>
            <person name="Bloom T."/>
            <person name="Blye J."/>
            <person name="Boguslavskiy L."/>
            <person name="Bonnet C."/>
            <person name="Boukhgalter B."/>
            <person name="Bourzgui I."/>
            <person name="Brown A."/>
            <person name="Cahill P."/>
            <person name="Channer S."/>
            <person name="Cheshatsang Y."/>
            <person name="Chuda L."/>
            <person name="Citroen M."/>
            <person name="Collymore A."/>
            <person name="Cooke P."/>
            <person name="Costello M."/>
            <person name="D'Aco K."/>
            <person name="Daza R."/>
            <person name="De Haan G."/>
            <person name="DeGray S."/>
            <person name="DeMaso C."/>
            <person name="Dhargay N."/>
            <person name="Dooley K."/>
            <person name="Dooley E."/>
            <person name="Doricent M."/>
            <person name="Dorje P."/>
            <person name="Dorjee K."/>
            <person name="Dupes A."/>
            <person name="Elong R."/>
            <person name="Falk J."/>
            <person name="Farina A."/>
            <person name="Faro S."/>
            <person name="Ferguson D."/>
            <person name="Fisher S."/>
            <person name="Foley C.D."/>
            <person name="Franke A."/>
            <person name="Friedrich D."/>
            <person name="Gadbois L."/>
            <person name="Gearin G."/>
            <person name="Gearin C.R."/>
            <person name="Giannoukos G."/>
            <person name="Goode T."/>
            <person name="Graham J."/>
            <person name="Grandbois E."/>
            <person name="Grewal S."/>
            <person name="Gyaltsen K."/>
            <person name="Hafez N."/>
            <person name="Hagos B."/>
            <person name="Hall J."/>
            <person name="Henson C."/>
            <person name="Hollinger A."/>
            <person name="Honan T."/>
            <person name="Huard M.D."/>
            <person name="Hughes L."/>
            <person name="Hurhula B."/>
            <person name="Husby M.E."/>
            <person name="Kamat A."/>
            <person name="Kanga B."/>
            <person name="Kashin S."/>
            <person name="Khazanovich D."/>
            <person name="Kisner P."/>
            <person name="Lance K."/>
            <person name="Lara M."/>
            <person name="Lee W."/>
            <person name="Lennon N."/>
            <person name="Letendre F."/>
            <person name="LeVine R."/>
            <person name="Lipovsky A."/>
            <person name="Liu X."/>
            <person name="Liu J."/>
            <person name="Liu S."/>
            <person name="Lokyitsang T."/>
            <person name="Lokyitsang Y."/>
            <person name="Lubonja R."/>
            <person name="Lui A."/>
            <person name="MacDonald P."/>
            <person name="Magnisalis V."/>
            <person name="Maru K."/>
            <person name="Matthews C."/>
            <person name="McCusker W."/>
            <person name="McDonough S."/>
            <person name="Mehta T."/>
            <person name="Meldrim J."/>
            <person name="Meneus L."/>
            <person name="Mihai O."/>
            <person name="Mihalev A."/>
            <person name="Mihova T."/>
            <person name="Mittelman R."/>
            <person name="Mlenga V."/>
            <person name="Montmayeur A."/>
            <person name="Mulrain L."/>
            <person name="Navidi A."/>
            <person name="Naylor J."/>
            <person name="Negash T."/>
            <person name="Nguyen T."/>
            <person name="Nguyen N."/>
            <person name="Nicol R."/>
            <person name="Norbu C."/>
            <person name="Norbu N."/>
            <person name="Novod N."/>
            <person name="O'Neill B."/>
            <person name="Osman S."/>
            <person name="Markiewicz E."/>
            <person name="Oyono O.L."/>
            <person name="Patti C."/>
            <person name="Phunkhang P."/>
            <person name="Pierre F."/>
            <person name="Priest M."/>
            <person name="Raghuraman S."/>
            <person name="Rege F."/>
            <person name="Reyes R."/>
            <person name="Rise C."/>
            <person name="Rogov P."/>
            <person name="Ross K."/>
            <person name="Ryan E."/>
            <person name="Settipalli S."/>
            <person name="Shea T."/>
            <person name="Sherpa N."/>
            <person name="Shi L."/>
            <person name="Shih D."/>
            <person name="Sparrow T."/>
            <person name="Spaulding J."/>
            <person name="Stalker J."/>
            <person name="Stange-Thomann N."/>
            <person name="Stavropoulos S."/>
            <person name="Stone C."/>
            <person name="Strader C."/>
            <person name="Tesfaye S."/>
            <person name="Thomson T."/>
            <person name="Thoulutsang Y."/>
            <person name="Thoulutsang D."/>
            <person name="Topham K."/>
            <person name="Topping I."/>
            <person name="Tsamla T."/>
            <person name="Vassiliev H."/>
            <person name="Vo A."/>
            <person name="Wangchuk T."/>
            <person name="Wangdi T."/>
            <person name="Weiand M."/>
            <person name="Wilkinson J."/>
            <person name="Wilson A."/>
            <person name="Yadav S."/>
            <person name="Young G."/>
            <person name="Yu Q."/>
            <person name="Zembek L."/>
            <person name="Zhong D."/>
            <person name="Zimmer A."/>
            <person name="Zwirko Z."/>
            <person name="Jaffe D.B."/>
            <person name="Alvarez P."/>
            <person name="Brockman W."/>
            <person name="Butler J."/>
            <person name="Chin C."/>
            <person name="Gnerre S."/>
            <person name="Grabherr M."/>
            <person name="Kleber M."/>
            <person name="Mauceli E."/>
            <person name="MacCallum I."/>
        </authorList>
    </citation>
    <scope>NUCLEOTIDE SEQUENCE [LARGE SCALE GENOMIC DNA]</scope>
    <source>
        <strain evidence="4">MSH-3 / Tucson 14011-0111.49</strain>
    </source>
</reference>
<proteinExistence type="predicted"/>
<protein>
    <submittedName>
        <fullName evidence="3">GL21372</fullName>
    </submittedName>
</protein>
<keyword evidence="4" id="KW-1185">Reference proteome</keyword>
<evidence type="ECO:0000313" key="3">
    <source>
        <dbReference type="EMBL" id="EDW37511.1"/>
    </source>
</evidence>
<evidence type="ECO:0000256" key="2">
    <source>
        <dbReference type="SAM" id="Phobius"/>
    </source>
</evidence>
<evidence type="ECO:0000313" key="4">
    <source>
        <dbReference type="Proteomes" id="UP000008744"/>
    </source>
</evidence>
<organism evidence="4">
    <name type="scientific">Drosophila persimilis</name>
    <name type="common">Fruit fly</name>
    <dbReference type="NCBI Taxonomy" id="7234"/>
    <lineage>
        <taxon>Eukaryota</taxon>
        <taxon>Metazoa</taxon>
        <taxon>Ecdysozoa</taxon>
        <taxon>Arthropoda</taxon>
        <taxon>Hexapoda</taxon>
        <taxon>Insecta</taxon>
        <taxon>Pterygota</taxon>
        <taxon>Neoptera</taxon>
        <taxon>Endopterygota</taxon>
        <taxon>Diptera</taxon>
        <taxon>Brachycera</taxon>
        <taxon>Muscomorpha</taxon>
        <taxon>Ephydroidea</taxon>
        <taxon>Drosophilidae</taxon>
        <taxon>Drosophila</taxon>
        <taxon>Sophophora</taxon>
    </lineage>
</organism>